<dbReference type="GO" id="GO:0005524">
    <property type="term" value="F:ATP binding"/>
    <property type="evidence" value="ECO:0007669"/>
    <property type="project" value="UniProtKB-UniRule"/>
</dbReference>
<keyword evidence="2" id="KW-0597">Phosphoprotein</keyword>
<dbReference type="FunFam" id="3.30.430.20:FF:000005">
    <property type="entry name" value="Cysteine-rich receptor-like protein kinase 2"/>
    <property type="match status" value="1"/>
</dbReference>
<dbReference type="Pfam" id="PF01657">
    <property type="entry name" value="Stress-antifung"/>
    <property type="match status" value="2"/>
</dbReference>
<dbReference type="FunFam" id="3.30.200.20:FF:001754">
    <property type="entry name" value="Uncharacterized protein"/>
    <property type="match status" value="1"/>
</dbReference>
<evidence type="ECO:0000256" key="9">
    <source>
        <dbReference type="ARBA" id="ARBA00023170"/>
    </source>
</evidence>
<organism evidence="16 17">
    <name type="scientific">Buddleja alternifolia</name>
    <dbReference type="NCBI Taxonomy" id="168488"/>
    <lineage>
        <taxon>Eukaryota</taxon>
        <taxon>Viridiplantae</taxon>
        <taxon>Streptophyta</taxon>
        <taxon>Embryophyta</taxon>
        <taxon>Tracheophyta</taxon>
        <taxon>Spermatophyta</taxon>
        <taxon>Magnoliopsida</taxon>
        <taxon>eudicotyledons</taxon>
        <taxon>Gunneridae</taxon>
        <taxon>Pentapetalae</taxon>
        <taxon>asterids</taxon>
        <taxon>lamiids</taxon>
        <taxon>Lamiales</taxon>
        <taxon>Scrophulariaceae</taxon>
        <taxon>Buddlejeae</taxon>
        <taxon>Buddleja</taxon>
    </lineage>
</organism>
<dbReference type="CDD" id="cd23509">
    <property type="entry name" value="Gnk2-like"/>
    <property type="match status" value="2"/>
</dbReference>
<evidence type="ECO:0000256" key="8">
    <source>
        <dbReference type="ARBA" id="ARBA00022840"/>
    </source>
</evidence>
<evidence type="ECO:0000256" key="1">
    <source>
        <dbReference type="ARBA" id="ARBA00022527"/>
    </source>
</evidence>
<evidence type="ECO:0000256" key="13">
    <source>
        <dbReference type="SAM" id="Phobius"/>
    </source>
</evidence>
<accession>A0AAV6XVQ3</accession>
<evidence type="ECO:0000256" key="2">
    <source>
        <dbReference type="ARBA" id="ARBA00022553"/>
    </source>
</evidence>
<dbReference type="InterPro" id="IPR002902">
    <property type="entry name" value="GNK2"/>
</dbReference>
<dbReference type="PROSITE" id="PS51473">
    <property type="entry name" value="GNK2"/>
    <property type="match status" value="2"/>
</dbReference>
<keyword evidence="13" id="KW-1133">Transmembrane helix</keyword>
<dbReference type="EMBL" id="WHWC01000005">
    <property type="protein sequence ID" value="KAG8383213.1"/>
    <property type="molecule type" value="Genomic_DNA"/>
</dbReference>
<keyword evidence="5" id="KW-0677">Repeat</keyword>
<keyword evidence="6 12" id="KW-0547">Nucleotide-binding</keyword>
<keyword evidence="17" id="KW-1185">Reference proteome</keyword>
<dbReference type="InterPro" id="IPR038408">
    <property type="entry name" value="GNK2_sf"/>
</dbReference>
<evidence type="ECO:0000256" key="10">
    <source>
        <dbReference type="ARBA" id="ARBA00047558"/>
    </source>
</evidence>
<keyword evidence="7" id="KW-0418">Kinase</keyword>
<keyword evidence="8 12" id="KW-0067">ATP-binding</keyword>
<dbReference type="Gene3D" id="3.30.430.20">
    <property type="entry name" value="Gnk2 domain, C-X8-C-X2-C motif"/>
    <property type="match status" value="2"/>
</dbReference>
<feature type="domain" description="Protein kinase" evidence="14">
    <location>
        <begin position="320"/>
        <end position="368"/>
    </location>
</feature>
<keyword evidence="9" id="KW-0675">Receptor</keyword>
<dbReference type="GO" id="GO:0004674">
    <property type="term" value="F:protein serine/threonine kinase activity"/>
    <property type="evidence" value="ECO:0007669"/>
    <property type="project" value="UniProtKB-KW"/>
</dbReference>
<dbReference type="InterPro" id="IPR052059">
    <property type="entry name" value="CR_Ser/Thr_kinase"/>
</dbReference>
<evidence type="ECO:0000256" key="4">
    <source>
        <dbReference type="ARBA" id="ARBA00022729"/>
    </source>
</evidence>
<dbReference type="FunFam" id="3.30.430.20:FF:000015">
    <property type="entry name" value="Cysteine-rich receptor-like protein kinase 3"/>
    <property type="match status" value="1"/>
</dbReference>
<evidence type="ECO:0000256" key="12">
    <source>
        <dbReference type="PROSITE-ProRule" id="PRU10141"/>
    </source>
</evidence>
<dbReference type="PROSITE" id="PS00107">
    <property type="entry name" value="PROTEIN_KINASE_ATP"/>
    <property type="match status" value="1"/>
</dbReference>
<dbReference type="SUPFAM" id="SSF56112">
    <property type="entry name" value="Protein kinase-like (PK-like)"/>
    <property type="match status" value="1"/>
</dbReference>
<evidence type="ECO:0000313" key="17">
    <source>
        <dbReference type="Proteomes" id="UP000826271"/>
    </source>
</evidence>
<dbReference type="Gene3D" id="3.30.200.20">
    <property type="entry name" value="Phosphorylase Kinase, domain 1"/>
    <property type="match status" value="1"/>
</dbReference>
<comment type="catalytic activity">
    <reaction evidence="11">
        <text>L-threonyl-[protein] + ATP = O-phospho-L-threonyl-[protein] + ADP + H(+)</text>
        <dbReference type="Rhea" id="RHEA:46608"/>
        <dbReference type="Rhea" id="RHEA-COMP:11060"/>
        <dbReference type="Rhea" id="RHEA-COMP:11605"/>
        <dbReference type="ChEBI" id="CHEBI:15378"/>
        <dbReference type="ChEBI" id="CHEBI:30013"/>
        <dbReference type="ChEBI" id="CHEBI:30616"/>
        <dbReference type="ChEBI" id="CHEBI:61977"/>
        <dbReference type="ChEBI" id="CHEBI:456216"/>
    </reaction>
</comment>
<feature type="domain" description="Gnk2-homologous" evidence="15">
    <location>
        <begin position="137"/>
        <end position="242"/>
    </location>
</feature>
<keyword evidence="13" id="KW-0472">Membrane</keyword>
<protein>
    <recommendedName>
        <fullName evidence="18">Cysteine-rich receptor-like protein kinase</fullName>
    </recommendedName>
</protein>
<dbReference type="InterPro" id="IPR000719">
    <property type="entry name" value="Prot_kinase_dom"/>
</dbReference>
<evidence type="ECO:0000256" key="11">
    <source>
        <dbReference type="ARBA" id="ARBA00047951"/>
    </source>
</evidence>
<keyword evidence="4" id="KW-0732">Signal</keyword>
<evidence type="ECO:0000256" key="3">
    <source>
        <dbReference type="ARBA" id="ARBA00022679"/>
    </source>
</evidence>
<name>A0AAV6XVQ3_9LAMI</name>
<keyword evidence="3" id="KW-0808">Transferase</keyword>
<evidence type="ECO:0008006" key="18">
    <source>
        <dbReference type="Google" id="ProtNLM"/>
    </source>
</evidence>
<evidence type="ECO:0000259" key="14">
    <source>
        <dbReference type="PROSITE" id="PS50011"/>
    </source>
</evidence>
<evidence type="ECO:0000256" key="5">
    <source>
        <dbReference type="ARBA" id="ARBA00022737"/>
    </source>
</evidence>
<gene>
    <name evidence="16" type="ORF">BUALT_Bualt05G0161100</name>
</gene>
<dbReference type="PROSITE" id="PS50011">
    <property type="entry name" value="PROTEIN_KINASE_DOM"/>
    <property type="match status" value="1"/>
</dbReference>
<dbReference type="InterPro" id="IPR017441">
    <property type="entry name" value="Protein_kinase_ATP_BS"/>
</dbReference>
<comment type="catalytic activity">
    <reaction evidence="10">
        <text>L-seryl-[protein] + ATP = O-phospho-L-seryl-[protein] + ADP + H(+)</text>
        <dbReference type="Rhea" id="RHEA:17989"/>
        <dbReference type="Rhea" id="RHEA-COMP:9863"/>
        <dbReference type="Rhea" id="RHEA-COMP:11604"/>
        <dbReference type="ChEBI" id="CHEBI:15378"/>
        <dbReference type="ChEBI" id="CHEBI:29999"/>
        <dbReference type="ChEBI" id="CHEBI:30616"/>
        <dbReference type="ChEBI" id="CHEBI:83421"/>
        <dbReference type="ChEBI" id="CHEBI:456216"/>
    </reaction>
</comment>
<feature type="transmembrane region" description="Helical" evidence="13">
    <location>
        <begin position="256"/>
        <end position="281"/>
    </location>
</feature>
<feature type="domain" description="Gnk2-homologous" evidence="15">
    <location>
        <begin position="31"/>
        <end position="132"/>
    </location>
</feature>
<keyword evidence="1" id="KW-0723">Serine/threonine-protein kinase</keyword>
<dbReference type="AlphaFoldDB" id="A0AAV6XVQ3"/>
<sequence>MKRAILVPSITITTMVIILLLPNALFGDPRTQTLQFTCRAQLQNNTSINVPNFVASLENVSNQMRTSGFGVAITGSEPVIIYYLGECYGDLSRVDCILCYAQARGILPRCYPWTGGTIYLDGCFIRTENYNFFQEHTGPNDHAVCGNITRNDSAFRESTRRALSQAILAAPNNNGYARGEVAVSRAVNDSIYVLANCWRILNANSCRACLQNASKSILGCLPASEGRALNTGCFIRYSHTNFLNPIPGNGNSRGRVIGIGIAAASAAAILVIGAVIGIYIWKQRIIEKKRKGDASKLVKTLHDSSLNFKFSTLEKATGSFDEANKLGHGGFGTVYKGVLPDGREIAVKRFFLNNKHRAADFYNEVNNC</sequence>
<reference evidence="16" key="1">
    <citation type="submission" date="2019-10" db="EMBL/GenBank/DDBJ databases">
        <authorList>
            <person name="Zhang R."/>
            <person name="Pan Y."/>
            <person name="Wang J."/>
            <person name="Ma R."/>
            <person name="Yu S."/>
        </authorList>
    </citation>
    <scope>NUCLEOTIDE SEQUENCE</scope>
    <source>
        <strain evidence="16">LA-IB0</strain>
        <tissue evidence="16">Leaf</tissue>
    </source>
</reference>
<evidence type="ECO:0000256" key="6">
    <source>
        <dbReference type="ARBA" id="ARBA00022741"/>
    </source>
</evidence>
<dbReference type="Proteomes" id="UP000826271">
    <property type="component" value="Unassembled WGS sequence"/>
</dbReference>
<evidence type="ECO:0000259" key="15">
    <source>
        <dbReference type="PROSITE" id="PS51473"/>
    </source>
</evidence>
<dbReference type="InterPro" id="IPR011009">
    <property type="entry name" value="Kinase-like_dom_sf"/>
</dbReference>
<evidence type="ECO:0000313" key="16">
    <source>
        <dbReference type="EMBL" id="KAG8383213.1"/>
    </source>
</evidence>
<dbReference type="PANTHER" id="PTHR47973">
    <property type="entry name" value="CYSTEINE-RICH RECEPTOR-LIKE PROTEIN KINASE 3"/>
    <property type="match status" value="1"/>
</dbReference>
<feature type="binding site" evidence="12">
    <location>
        <position position="348"/>
    </location>
    <ligand>
        <name>ATP</name>
        <dbReference type="ChEBI" id="CHEBI:30616"/>
    </ligand>
</feature>
<proteinExistence type="predicted"/>
<comment type="caution">
    <text evidence="16">The sequence shown here is derived from an EMBL/GenBank/DDBJ whole genome shotgun (WGS) entry which is preliminary data.</text>
</comment>
<evidence type="ECO:0000256" key="7">
    <source>
        <dbReference type="ARBA" id="ARBA00022777"/>
    </source>
</evidence>
<keyword evidence="13" id="KW-0812">Transmembrane</keyword>